<proteinExistence type="predicted"/>
<sequence length="46" mass="4521">MTAGIGAIIAAVVGGLLAFGASSLLVSSQTTVPSPVDKPYVVYGNQ</sequence>
<dbReference type="EMBL" id="CAFBNF010000021">
    <property type="protein sequence ID" value="CAB4932861.1"/>
    <property type="molecule type" value="Genomic_DNA"/>
</dbReference>
<reference evidence="1" key="1">
    <citation type="submission" date="2020-05" db="EMBL/GenBank/DDBJ databases">
        <authorList>
            <person name="Chiriac C."/>
            <person name="Salcher M."/>
            <person name="Ghai R."/>
            <person name="Kavagutti S V."/>
        </authorList>
    </citation>
    <scope>NUCLEOTIDE SEQUENCE</scope>
</reference>
<accession>A0A6J7IQ52</accession>
<evidence type="ECO:0000313" key="1">
    <source>
        <dbReference type="EMBL" id="CAB4932861.1"/>
    </source>
</evidence>
<dbReference type="AlphaFoldDB" id="A0A6J7IQ52"/>
<gene>
    <name evidence="1" type="ORF">UFOPK3773_00353</name>
    <name evidence="2" type="ORF">UFOPK3992_01274</name>
</gene>
<name>A0A6J7IQ52_9ZZZZ</name>
<protein>
    <submittedName>
        <fullName evidence="1">Unannotated protein</fullName>
    </submittedName>
</protein>
<dbReference type="EMBL" id="CAFBOZ010000184">
    <property type="protein sequence ID" value="CAB5011979.1"/>
    <property type="molecule type" value="Genomic_DNA"/>
</dbReference>
<organism evidence="1">
    <name type="scientific">freshwater metagenome</name>
    <dbReference type="NCBI Taxonomy" id="449393"/>
    <lineage>
        <taxon>unclassified sequences</taxon>
        <taxon>metagenomes</taxon>
        <taxon>ecological metagenomes</taxon>
    </lineage>
</organism>
<evidence type="ECO:0000313" key="2">
    <source>
        <dbReference type="EMBL" id="CAB5011979.1"/>
    </source>
</evidence>